<evidence type="ECO:0000313" key="3">
    <source>
        <dbReference type="Proteomes" id="UP000287171"/>
    </source>
</evidence>
<reference evidence="3" key="1">
    <citation type="submission" date="2018-12" db="EMBL/GenBank/DDBJ databases">
        <title>Tengunoibacter tsumagoiensis gen. nov., sp. nov., Dictyobacter kobayashii sp. nov., D. alpinus sp. nov., and D. joshuensis sp. nov. and description of Dictyobacteraceae fam. nov. within the order Ktedonobacterales isolated from Tengu-no-mugimeshi.</title>
        <authorList>
            <person name="Wang C.M."/>
            <person name="Zheng Y."/>
            <person name="Sakai Y."/>
            <person name="Toyoda A."/>
            <person name="Minakuchi Y."/>
            <person name="Abe K."/>
            <person name="Yokota A."/>
            <person name="Yabe S."/>
        </authorList>
    </citation>
    <scope>NUCLEOTIDE SEQUENCE [LARGE SCALE GENOMIC DNA]</scope>
    <source>
        <strain evidence="3">Uno16</strain>
    </source>
</reference>
<gene>
    <name evidence="2" type="ORF">KDA_25500</name>
</gene>
<proteinExistence type="predicted"/>
<evidence type="ECO:0000313" key="2">
    <source>
        <dbReference type="EMBL" id="GCE27066.1"/>
    </source>
</evidence>
<dbReference type="Proteomes" id="UP000287171">
    <property type="component" value="Unassembled WGS sequence"/>
</dbReference>
<evidence type="ECO:0000256" key="1">
    <source>
        <dbReference type="SAM" id="MobiDB-lite"/>
    </source>
</evidence>
<protein>
    <submittedName>
        <fullName evidence="2">Uncharacterized protein</fullName>
    </submittedName>
</protein>
<sequence length="85" mass="10128">MGNRFITERHLREGYSAQRISRRLNEGDFEPHHLQPYGIEGGKFSYRQMFQENQSRQGNRQKHRAPKKSARQSARHQLKYADDLT</sequence>
<dbReference type="RefSeq" id="WP_126627450.1">
    <property type="nucleotide sequence ID" value="NZ_BIFT01000001.1"/>
</dbReference>
<keyword evidence="3" id="KW-1185">Reference proteome</keyword>
<name>A0A402B6U9_9CHLR</name>
<organism evidence="2 3">
    <name type="scientific">Dictyobacter alpinus</name>
    <dbReference type="NCBI Taxonomy" id="2014873"/>
    <lineage>
        <taxon>Bacteria</taxon>
        <taxon>Bacillati</taxon>
        <taxon>Chloroflexota</taxon>
        <taxon>Ktedonobacteria</taxon>
        <taxon>Ktedonobacterales</taxon>
        <taxon>Dictyobacteraceae</taxon>
        <taxon>Dictyobacter</taxon>
    </lineage>
</organism>
<comment type="caution">
    <text evidence="2">The sequence shown here is derived from an EMBL/GenBank/DDBJ whole genome shotgun (WGS) entry which is preliminary data.</text>
</comment>
<feature type="region of interest" description="Disordered" evidence="1">
    <location>
        <begin position="53"/>
        <end position="85"/>
    </location>
</feature>
<dbReference type="EMBL" id="BIFT01000001">
    <property type="protein sequence ID" value="GCE27066.1"/>
    <property type="molecule type" value="Genomic_DNA"/>
</dbReference>
<feature type="compositionally biased region" description="Basic residues" evidence="1">
    <location>
        <begin position="59"/>
        <end position="78"/>
    </location>
</feature>
<dbReference type="AlphaFoldDB" id="A0A402B6U9"/>
<dbReference type="OrthoDB" id="9908615at2"/>
<accession>A0A402B6U9</accession>